<dbReference type="SUPFAM" id="SSF81383">
    <property type="entry name" value="F-box domain"/>
    <property type="match status" value="1"/>
</dbReference>
<dbReference type="RefSeq" id="XP_004338088.1">
    <property type="nucleotide sequence ID" value="XM_004338040.1"/>
</dbReference>
<sequence>MESGLCTLPDETLLAVLQWLGPWDLNRCGLTCRRLQLVASDPSLWRPLCEARLPVAQTQGKDAAEAWYTTKDLDWWDKARTQTWQQAYAEMVRSFFGPLEERVQTLKHTERYMMAVNGKAKRAAVIGQGRLFLFPRLLDPAHAYFQCNQVDHNDDYFYCVMRFRSRPEKAPPADIPHLVSVTSSCVAVWRQSSSMLEVLDASGGTTLWSARQAHARCVTLVADKTETHPDGLLLYEGDRLQLFELRTGRPVPLASERAPRSVVSAQFTPCHLLLIFTARIEVLWKASLGTSPEPHRATIRADSGGKSARIDMAQAIEVDVAGRPADAPRFLLFMLARDSYFVCWQLPAEPVRSFKQYAKWDPKFWCDGQRLVTSMDGVGHKRRLTVAPTLVVHRLRDLLACAEIPAKPNECDTSRNVTSLALLPHAGAMVALCLDQQLFPPKGLKPLRHWRLRVFTSS</sequence>
<dbReference type="EMBL" id="KB008010">
    <property type="protein sequence ID" value="ELR16075.1"/>
    <property type="molecule type" value="Genomic_DNA"/>
</dbReference>
<dbReference type="PROSITE" id="PS50181">
    <property type="entry name" value="FBOX"/>
    <property type="match status" value="1"/>
</dbReference>
<proteinExistence type="predicted"/>
<dbReference type="AlphaFoldDB" id="L8GSV8"/>
<name>L8GSV8_ACACF</name>
<evidence type="ECO:0000259" key="1">
    <source>
        <dbReference type="PROSITE" id="PS50181"/>
    </source>
</evidence>
<protein>
    <submittedName>
        <fullName evidence="2">Fbox domain containing protein</fullName>
    </submittedName>
</protein>
<dbReference type="GO" id="GO:0031146">
    <property type="term" value="P:SCF-dependent proteasomal ubiquitin-dependent protein catabolic process"/>
    <property type="evidence" value="ECO:0007669"/>
    <property type="project" value="TreeGrafter"/>
</dbReference>
<dbReference type="VEuPathDB" id="AmoebaDB:ACA1_224550"/>
<organism evidence="2 3">
    <name type="scientific">Acanthamoeba castellanii (strain ATCC 30010 / Neff)</name>
    <dbReference type="NCBI Taxonomy" id="1257118"/>
    <lineage>
        <taxon>Eukaryota</taxon>
        <taxon>Amoebozoa</taxon>
        <taxon>Discosea</taxon>
        <taxon>Longamoebia</taxon>
        <taxon>Centramoebida</taxon>
        <taxon>Acanthamoebidae</taxon>
        <taxon>Acanthamoeba</taxon>
    </lineage>
</organism>
<dbReference type="Pfam" id="PF12937">
    <property type="entry name" value="F-box-like"/>
    <property type="match status" value="1"/>
</dbReference>
<dbReference type="Gene3D" id="1.20.1280.50">
    <property type="match status" value="1"/>
</dbReference>
<dbReference type="GO" id="GO:0005737">
    <property type="term" value="C:cytoplasm"/>
    <property type="evidence" value="ECO:0007669"/>
    <property type="project" value="TreeGrafter"/>
</dbReference>
<keyword evidence="3" id="KW-1185">Reference proteome</keyword>
<feature type="domain" description="F-box" evidence="1">
    <location>
        <begin position="2"/>
        <end position="48"/>
    </location>
</feature>
<dbReference type="KEGG" id="acan:ACA1_224550"/>
<evidence type="ECO:0000313" key="3">
    <source>
        <dbReference type="Proteomes" id="UP000011083"/>
    </source>
</evidence>
<dbReference type="GO" id="GO:0019005">
    <property type="term" value="C:SCF ubiquitin ligase complex"/>
    <property type="evidence" value="ECO:0007669"/>
    <property type="project" value="TreeGrafter"/>
</dbReference>
<dbReference type="OrthoDB" id="9856535at2759"/>
<dbReference type="GeneID" id="14916734"/>
<dbReference type="InterPro" id="IPR036047">
    <property type="entry name" value="F-box-like_dom_sf"/>
</dbReference>
<dbReference type="Proteomes" id="UP000011083">
    <property type="component" value="Unassembled WGS sequence"/>
</dbReference>
<dbReference type="SMART" id="SM00256">
    <property type="entry name" value="FBOX"/>
    <property type="match status" value="1"/>
</dbReference>
<dbReference type="PANTHER" id="PTHR12874">
    <property type="entry name" value="F-BOX ONLY PROTEIN 48-RELATED"/>
    <property type="match status" value="1"/>
</dbReference>
<dbReference type="InterPro" id="IPR001810">
    <property type="entry name" value="F-box_dom"/>
</dbReference>
<dbReference type="PANTHER" id="PTHR12874:SF9">
    <property type="entry name" value="F-BOX ONLY PROTEIN 48"/>
    <property type="match status" value="1"/>
</dbReference>
<gene>
    <name evidence="2" type="ORF">ACA1_224550</name>
</gene>
<reference evidence="2 3" key="1">
    <citation type="journal article" date="2013" name="Genome Biol.">
        <title>Genome of Acanthamoeba castellanii highlights extensive lateral gene transfer and early evolution of tyrosine kinase signaling.</title>
        <authorList>
            <person name="Clarke M."/>
            <person name="Lohan A.J."/>
            <person name="Liu B."/>
            <person name="Lagkouvardos I."/>
            <person name="Roy S."/>
            <person name="Zafar N."/>
            <person name="Bertelli C."/>
            <person name="Schilde C."/>
            <person name="Kianianmomeni A."/>
            <person name="Burglin T.R."/>
            <person name="Frech C."/>
            <person name="Turcotte B."/>
            <person name="Kopec K.O."/>
            <person name="Synnott J.M."/>
            <person name="Choo C."/>
            <person name="Paponov I."/>
            <person name="Finkler A."/>
            <person name="Soon Heng Tan C."/>
            <person name="Hutchins A.P."/>
            <person name="Weinmeier T."/>
            <person name="Rattei T."/>
            <person name="Chu J.S."/>
            <person name="Gimenez G."/>
            <person name="Irimia M."/>
            <person name="Rigden D.J."/>
            <person name="Fitzpatrick D.A."/>
            <person name="Lorenzo-Morales J."/>
            <person name="Bateman A."/>
            <person name="Chiu C.H."/>
            <person name="Tang P."/>
            <person name="Hegemann P."/>
            <person name="Fromm H."/>
            <person name="Raoult D."/>
            <person name="Greub G."/>
            <person name="Miranda-Saavedra D."/>
            <person name="Chen N."/>
            <person name="Nash P."/>
            <person name="Ginger M.L."/>
            <person name="Horn M."/>
            <person name="Schaap P."/>
            <person name="Caler L."/>
            <person name="Loftus B."/>
        </authorList>
    </citation>
    <scope>NUCLEOTIDE SEQUENCE [LARGE SCALE GENOMIC DNA]</scope>
    <source>
        <strain evidence="2 3">Neff</strain>
    </source>
</reference>
<evidence type="ECO:0000313" key="2">
    <source>
        <dbReference type="EMBL" id="ELR16075.1"/>
    </source>
</evidence>
<accession>L8GSV8</accession>